<sequence length="371" mass="41996">MKRPNTDDYRRLFIEDLPLMDVRAPVEFNKGAFPQSVNIPLLDDEQRAAVGTRYKEQGQDAAIELGWQLATPEIKAQRQRDWLAHASQHPTGYLYCFRGGLRSRLSQQLLREAGLDYPLVTGGYKALRRFLIDALEANSQTAPLVLVSGRTGSGKTLLLPKLPRTLDLEAMANHRGSAFGRQLAPQPTQIDFENRLSIGLLKAMHQSASAPLFVEDEGKLIGRVSMPICFKTRMENSPLAVLETPMDERVEIALADYVTEAFPQYLAHFPDSRGDAEQAFRKQILDNLSRIRKRLGGEKYQFLSTQFEQALTRFFATGVADDFRPGIELLLTEYYDPMYDFQKGLRKGREIFRGDKAAYIEWAASLETFPS</sequence>
<dbReference type="GO" id="GO:0016765">
    <property type="term" value="F:transferase activity, transferring alkyl or aryl (other than methyl) groups"/>
    <property type="evidence" value="ECO:0007669"/>
    <property type="project" value="UniProtKB-UniRule"/>
</dbReference>
<dbReference type="EMBL" id="CP003746">
    <property type="protein sequence ID" value="AFU99386.1"/>
    <property type="molecule type" value="Genomic_DNA"/>
</dbReference>
<dbReference type="HAMAP" id="MF_01622">
    <property type="entry name" value="tRNA_sel_U_synth"/>
    <property type="match status" value="1"/>
</dbReference>
<dbReference type="KEGG" id="saga:M5M_11045"/>
<gene>
    <name evidence="2" type="primary">selU</name>
    <name evidence="4" type="ordered locus">M5M_11045</name>
</gene>
<comment type="similarity">
    <text evidence="2">Belongs to the SelU family.</text>
</comment>
<evidence type="ECO:0000256" key="2">
    <source>
        <dbReference type="HAMAP-Rule" id="MF_01622"/>
    </source>
</evidence>
<dbReference type="RefSeq" id="WP_015047550.1">
    <property type="nucleotide sequence ID" value="NC_018868.3"/>
</dbReference>
<dbReference type="OrthoDB" id="9808735at2"/>
<evidence type="ECO:0000259" key="3">
    <source>
        <dbReference type="PROSITE" id="PS50206"/>
    </source>
</evidence>
<dbReference type="NCBIfam" id="TIGR03167">
    <property type="entry name" value="tRNA_sel_U_synt"/>
    <property type="match status" value="1"/>
</dbReference>
<dbReference type="InterPro" id="IPR017582">
    <property type="entry name" value="SelU"/>
</dbReference>
<dbReference type="PROSITE" id="PS50206">
    <property type="entry name" value="RHODANESE_3"/>
    <property type="match status" value="1"/>
</dbReference>
<dbReference type="SUPFAM" id="SSF52821">
    <property type="entry name" value="Rhodanese/Cell cycle control phosphatase"/>
    <property type="match status" value="1"/>
</dbReference>
<dbReference type="InterPro" id="IPR058840">
    <property type="entry name" value="AAA_SelU"/>
</dbReference>
<keyword evidence="2" id="KW-0808">Transferase</keyword>
<reference evidence="4 5" key="1">
    <citation type="journal article" date="2013" name="Genome Announc.">
        <title>Complete genome sequence of Simiduia agarivorans SA1(T), a marine bacterium able to degrade a variety of polysaccharides.</title>
        <authorList>
            <person name="Lin S.Y."/>
            <person name="Shieh W.Y."/>
            <person name="Chen J.S."/>
            <person name="Tang S.L."/>
        </authorList>
    </citation>
    <scope>NUCLEOTIDE SEQUENCE [LARGE SCALE GENOMIC DNA]</scope>
    <source>
        <strain evidence="5">DSM 21679 / JCM 13881 / BCRC 17597 / SA1</strain>
    </source>
</reference>
<keyword evidence="5" id="KW-1185">Reference proteome</keyword>
<dbReference type="GO" id="GO:0002098">
    <property type="term" value="P:tRNA wobble uridine modification"/>
    <property type="evidence" value="ECO:0007669"/>
    <property type="project" value="UniProtKB-UniRule"/>
</dbReference>
<evidence type="ECO:0000313" key="4">
    <source>
        <dbReference type="EMBL" id="AFU99386.1"/>
    </source>
</evidence>
<comment type="catalytic activity">
    <reaction evidence="2">
        <text>5-methylaminomethyl-2-(Se-phospho)selenouridine(34) in tRNA + H2O = 5-methylaminomethyl-2-selenouridine(34) in tRNA + phosphate</text>
        <dbReference type="Rhea" id="RHEA:60176"/>
        <dbReference type="Rhea" id="RHEA-COMP:10196"/>
        <dbReference type="Rhea" id="RHEA-COMP:15523"/>
        <dbReference type="ChEBI" id="CHEBI:15377"/>
        <dbReference type="ChEBI" id="CHEBI:43474"/>
        <dbReference type="ChEBI" id="CHEBI:82743"/>
        <dbReference type="ChEBI" id="CHEBI:143702"/>
    </reaction>
</comment>
<dbReference type="eggNOG" id="COG2603">
    <property type="taxonomic scope" value="Bacteria"/>
</dbReference>
<keyword evidence="1 2" id="KW-0711">Selenium</keyword>
<dbReference type="AlphaFoldDB" id="K4KK59"/>
<organism evidence="4 5">
    <name type="scientific">Simiduia agarivorans (strain DSM 21679 / JCM 13881 / BCRC 17597 / SA1)</name>
    <dbReference type="NCBI Taxonomy" id="1117647"/>
    <lineage>
        <taxon>Bacteria</taxon>
        <taxon>Pseudomonadati</taxon>
        <taxon>Pseudomonadota</taxon>
        <taxon>Gammaproteobacteria</taxon>
        <taxon>Cellvibrionales</taxon>
        <taxon>Cellvibrionaceae</taxon>
        <taxon>Simiduia</taxon>
    </lineage>
</organism>
<accession>K4KK59</accession>
<dbReference type="InterPro" id="IPR001763">
    <property type="entry name" value="Rhodanese-like_dom"/>
</dbReference>
<feature type="domain" description="Rhodanese" evidence="3">
    <location>
        <begin position="13"/>
        <end position="136"/>
    </location>
</feature>
<dbReference type="SMART" id="SM00450">
    <property type="entry name" value="RHOD"/>
    <property type="match status" value="1"/>
</dbReference>
<name>K4KK59_SIMAS</name>
<dbReference type="PANTHER" id="PTHR30401">
    <property type="entry name" value="TRNA 2-SELENOURIDINE SYNTHASE"/>
    <property type="match status" value="1"/>
</dbReference>
<dbReference type="STRING" id="1117647.M5M_11045"/>
<dbReference type="EC" id="2.9.1.3" evidence="2"/>
<comment type="catalytic activity">
    <reaction evidence="2">
        <text>5-methylaminomethyl-S-(2E)-geranyl-thiouridine(34) in tRNA + selenophosphate + H(+) = 5-methylaminomethyl-2-(Se-phospho)selenouridine(34) in tRNA + (2E)-thiogeraniol</text>
        <dbReference type="Rhea" id="RHEA:60172"/>
        <dbReference type="Rhea" id="RHEA-COMP:14654"/>
        <dbReference type="Rhea" id="RHEA-COMP:15523"/>
        <dbReference type="ChEBI" id="CHEBI:15378"/>
        <dbReference type="ChEBI" id="CHEBI:16144"/>
        <dbReference type="ChEBI" id="CHEBI:140632"/>
        <dbReference type="ChEBI" id="CHEBI:143702"/>
        <dbReference type="ChEBI" id="CHEBI:143703"/>
    </reaction>
</comment>
<dbReference type="GO" id="GO:0043828">
    <property type="term" value="F:tRNA 2-selenouridine synthase activity"/>
    <property type="evidence" value="ECO:0007669"/>
    <property type="project" value="UniProtKB-EC"/>
</dbReference>
<dbReference type="Pfam" id="PF00581">
    <property type="entry name" value="Rhodanese"/>
    <property type="match status" value="1"/>
</dbReference>
<comment type="catalytic activity">
    <reaction evidence="2">
        <text>5-methylaminomethyl-2-thiouridine(34) in tRNA + (2E)-geranyl diphosphate = 5-methylaminomethyl-S-(2E)-geranyl-thiouridine(34) in tRNA + diphosphate</text>
        <dbReference type="Rhea" id="RHEA:14085"/>
        <dbReference type="Rhea" id="RHEA-COMP:10195"/>
        <dbReference type="Rhea" id="RHEA-COMP:14654"/>
        <dbReference type="ChEBI" id="CHEBI:33019"/>
        <dbReference type="ChEBI" id="CHEBI:58057"/>
        <dbReference type="ChEBI" id="CHEBI:74455"/>
        <dbReference type="ChEBI" id="CHEBI:140632"/>
    </reaction>
</comment>
<protein>
    <recommendedName>
        <fullName evidence="2">tRNA 2-selenouridine synthase</fullName>
        <ecNumber evidence="2">2.9.1.3</ecNumber>
    </recommendedName>
</protein>
<dbReference type="InterPro" id="IPR036873">
    <property type="entry name" value="Rhodanese-like_dom_sf"/>
</dbReference>
<dbReference type="CDD" id="cd01520">
    <property type="entry name" value="RHOD_YbbB"/>
    <property type="match status" value="1"/>
</dbReference>
<evidence type="ECO:0000256" key="1">
    <source>
        <dbReference type="ARBA" id="ARBA00023266"/>
    </source>
</evidence>
<dbReference type="PANTHER" id="PTHR30401:SF0">
    <property type="entry name" value="TRNA 2-SELENOURIDINE SYNTHASE"/>
    <property type="match status" value="1"/>
</dbReference>
<dbReference type="NCBIfam" id="NF008751">
    <property type="entry name" value="PRK11784.1-3"/>
    <property type="match status" value="1"/>
</dbReference>
<evidence type="ECO:0000313" key="5">
    <source>
        <dbReference type="Proteomes" id="UP000000466"/>
    </source>
</evidence>
<dbReference type="HOGENOM" id="CLU_043456_1_0_6"/>
<dbReference type="Pfam" id="PF26341">
    <property type="entry name" value="AAA_SelU"/>
    <property type="match status" value="1"/>
</dbReference>
<proteinExistence type="inferred from homology"/>
<comment type="function">
    <text evidence="2">Involved in the post-transcriptional modification of the uridine at the wobble position (U34) of tRNA(Lys), tRNA(Glu) and tRNA(Gln). Catalyzes the conversion of 2-thiouridine (S2U-RNA) to 2-selenouridine (Se2U-RNA). Acts in a two-step process involving geranylation of 2-thiouridine (S2U) to S-geranyl-2-thiouridine (geS2U) and subsequent selenation of the latter derivative to 2-selenouridine (Se2U) in the tRNA chain.</text>
</comment>
<comment type="catalytic activity">
    <reaction evidence="2">
        <text>5-methylaminomethyl-2-thiouridine(34) in tRNA + selenophosphate + (2E)-geranyl diphosphate + H2O + H(+) = 5-methylaminomethyl-2-selenouridine(34) in tRNA + (2E)-thiogeraniol + phosphate + diphosphate</text>
        <dbReference type="Rhea" id="RHEA:42716"/>
        <dbReference type="Rhea" id="RHEA-COMP:10195"/>
        <dbReference type="Rhea" id="RHEA-COMP:10196"/>
        <dbReference type="ChEBI" id="CHEBI:15377"/>
        <dbReference type="ChEBI" id="CHEBI:15378"/>
        <dbReference type="ChEBI" id="CHEBI:16144"/>
        <dbReference type="ChEBI" id="CHEBI:33019"/>
        <dbReference type="ChEBI" id="CHEBI:43474"/>
        <dbReference type="ChEBI" id="CHEBI:58057"/>
        <dbReference type="ChEBI" id="CHEBI:74455"/>
        <dbReference type="ChEBI" id="CHEBI:82743"/>
        <dbReference type="ChEBI" id="CHEBI:143703"/>
        <dbReference type="EC" id="2.9.1.3"/>
    </reaction>
</comment>
<feature type="active site" description="S-selanylcysteine intermediate" evidence="2">
    <location>
        <position position="96"/>
    </location>
</feature>
<dbReference type="Proteomes" id="UP000000466">
    <property type="component" value="Chromosome"/>
</dbReference>
<comment type="subunit">
    <text evidence="2">Monomer.</text>
</comment>
<dbReference type="Gene3D" id="3.40.250.10">
    <property type="entry name" value="Rhodanese-like domain"/>
    <property type="match status" value="1"/>
</dbReference>